<evidence type="ECO:0000313" key="2">
    <source>
        <dbReference type="EMBL" id="EEN80291.1"/>
    </source>
</evidence>
<name>C2JXF8_LACRM</name>
<proteinExistence type="predicted"/>
<accession>C2JXF8</accession>
<keyword evidence="3" id="KW-1185">Reference proteome</keyword>
<dbReference type="AlphaFoldDB" id="C2JXF8"/>
<feature type="region of interest" description="Disordered" evidence="1">
    <location>
        <begin position="320"/>
        <end position="365"/>
    </location>
</feature>
<feature type="compositionally biased region" description="Basic and acidic residues" evidence="1">
    <location>
        <begin position="350"/>
        <end position="365"/>
    </location>
</feature>
<dbReference type="EMBL" id="ACIZ01000066">
    <property type="protein sequence ID" value="EEN80291.1"/>
    <property type="molecule type" value="Genomic_DNA"/>
</dbReference>
<reference evidence="2" key="1">
    <citation type="submission" date="2009-01" db="EMBL/GenBank/DDBJ databases">
        <authorList>
            <person name="Qin X."/>
            <person name="Bachman B."/>
            <person name="Battles P."/>
            <person name="Bell A."/>
            <person name="Bess C."/>
            <person name="Bickham C."/>
            <person name="Chaboub L."/>
            <person name="Chen D."/>
            <person name="Coyle M."/>
            <person name="Deiros D.R."/>
            <person name="Dinh H."/>
            <person name="Forbes L."/>
            <person name="Fowler G."/>
            <person name="Francisco L."/>
            <person name="Fu Q."/>
            <person name="Gubbala S."/>
            <person name="Hale W."/>
            <person name="Han Y."/>
            <person name="Hemphill L."/>
            <person name="Highlander S.K."/>
            <person name="Hirani K."/>
            <person name="Hogues M."/>
            <person name="Jackson L."/>
            <person name="Jakkamsetti A."/>
            <person name="Javaid M."/>
            <person name="Jiang H."/>
            <person name="Korchina V."/>
            <person name="Kovar C."/>
            <person name="Lara F."/>
            <person name="Lee S."/>
            <person name="Mata R."/>
            <person name="Mathew T."/>
            <person name="Moen C."/>
            <person name="Morales K."/>
            <person name="Munidasa M."/>
            <person name="Nazareth L."/>
            <person name="Ngo R."/>
            <person name="Nguyen L."/>
            <person name="Okwuonu G."/>
            <person name="Ongeri F."/>
            <person name="Patil S."/>
            <person name="Petrosino J."/>
            <person name="Pham C."/>
            <person name="Pham P."/>
            <person name="Pu L.-L."/>
            <person name="Puazo M."/>
            <person name="Raj R."/>
            <person name="Reid J."/>
            <person name="Rouhana J."/>
            <person name="Saada N."/>
            <person name="Shang Y."/>
            <person name="Simmons D."/>
            <person name="Thornton R."/>
            <person name="Warren J."/>
            <person name="Weissenberger G."/>
            <person name="Zhang J."/>
            <person name="Zhang L."/>
            <person name="Zhou C."/>
            <person name="Zhu D."/>
            <person name="Muzny D."/>
            <person name="Worley K."/>
            <person name="Gibbs R."/>
        </authorList>
    </citation>
    <scope>NUCLEOTIDE SEQUENCE [LARGE SCALE GENOMIC DNA]</scope>
    <source>
        <strain evidence="2">LMS2-1</strain>
    </source>
</reference>
<dbReference type="Proteomes" id="UP000004525">
    <property type="component" value="Unassembled WGS sequence"/>
</dbReference>
<protein>
    <submittedName>
        <fullName evidence="2">Uncharacterized protein</fullName>
    </submittedName>
</protein>
<dbReference type="HOGENOM" id="CLU_758193_0_0_9"/>
<feature type="compositionally biased region" description="Basic and acidic residues" evidence="1">
    <location>
        <begin position="320"/>
        <end position="335"/>
    </location>
</feature>
<gene>
    <name evidence="2" type="ORF">HMPREF0539_1592</name>
</gene>
<evidence type="ECO:0000256" key="1">
    <source>
        <dbReference type="SAM" id="MobiDB-lite"/>
    </source>
</evidence>
<organism evidence="2 3">
    <name type="scientific">Lacticaseibacillus rhamnosus (strain LMS2-1)</name>
    <dbReference type="NCBI Taxonomy" id="525361"/>
    <lineage>
        <taxon>Bacteria</taxon>
        <taxon>Bacillati</taxon>
        <taxon>Bacillota</taxon>
        <taxon>Bacilli</taxon>
        <taxon>Lactobacillales</taxon>
        <taxon>Lactobacillaceae</taxon>
        <taxon>Lacticaseibacillus</taxon>
    </lineage>
</organism>
<sequence>MGGHGLTDRYFETDKGQETIAKLLHGDDLASTSGYLMHILFDKDKRERLFRQFLTYETDVSYDWFNLYYSQEMTRVSKKTKSFYSPPALGKLAKQLVDVARTDGDTEATKRNLGATNYDVGAGTGQLTVTAWDANRRKHSPFSYKPSMYFYVAEELKEAGKPSRSIPFLLFNYLIRGMDGVVIAGDSLSRSISQVYFIQQPEDDHLGFSSLNVMPRTPDTMKAFDVRAWIDKPIEHIEDKDIMPQFIVDKLTGNKRQPEQAGEDKQLGIYKKRLNVIRNMTKGNADDKEYDGKLTESDKALVDFFDTLMPGFAQFEAEKNEERMRQHLANKRQEESTQSQHRGNKRQHRASIEATRDNTERHKRQ</sequence>
<evidence type="ECO:0000313" key="3">
    <source>
        <dbReference type="Proteomes" id="UP000004525"/>
    </source>
</evidence>
<comment type="caution">
    <text evidence="2">The sequence shown here is derived from an EMBL/GenBank/DDBJ whole genome shotgun (WGS) entry which is preliminary data.</text>
</comment>